<reference evidence="3 4" key="1">
    <citation type="submission" date="2018-11" db="EMBL/GenBank/DDBJ databases">
        <title>Genomic Encyclopedia of Type Strains, Phase IV (KMG-IV): sequencing the most valuable type-strain genomes for metagenomic binning, comparative biology and taxonomic classification.</title>
        <authorList>
            <person name="Goeker M."/>
        </authorList>
    </citation>
    <scope>NUCLEOTIDE SEQUENCE [LARGE SCALE GENOMIC DNA]</scope>
    <source>
        <strain evidence="3 4">DSM 100316</strain>
    </source>
</reference>
<feature type="transmembrane region" description="Helical" evidence="1">
    <location>
        <begin position="238"/>
        <end position="257"/>
    </location>
</feature>
<dbReference type="PANTHER" id="PTHR22911:SF102">
    <property type="entry name" value="MEMBRANE PROTEIN"/>
    <property type="match status" value="1"/>
</dbReference>
<dbReference type="Proteomes" id="UP000275394">
    <property type="component" value="Unassembled WGS sequence"/>
</dbReference>
<feature type="transmembrane region" description="Helical" evidence="1">
    <location>
        <begin position="117"/>
        <end position="135"/>
    </location>
</feature>
<evidence type="ECO:0000313" key="3">
    <source>
        <dbReference type="EMBL" id="ROS01706.1"/>
    </source>
</evidence>
<feature type="transmembrane region" description="Helical" evidence="1">
    <location>
        <begin position="263"/>
        <end position="280"/>
    </location>
</feature>
<accession>A0A3N2DPJ1</accession>
<keyword evidence="1" id="KW-0812">Transmembrane</keyword>
<comment type="caution">
    <text evidence="3">The sequence shown here is derived from an EMBL/GenBank/DDBJ whole genome shotgun (WGS) entry which is preliminary data.</text>
</comment>
<dbReference type="InterPro" id="IPR000620">
    <property type="entry name" value="EamA_dom"/>
</dbReference>
<gene>
    <name evidence="3" type="ORF">EDC56_2151</name>
</gene>
<feature type="transmembrane region" description="Helical" evidence="1">
    <location>
        <begin position="206"/>
        <end position="226"/>
    </location>
</feature>
<keyword evidence="1" id="KW-1133">Transmembrane helix</keyword>
<name>A0A3N2DPJ1_9GAMM</name>
<dbReference type="AlphaFoldDB" id="A0A3N2DPJ1"/>
<feature type="transmembrane region" description="Helical" evidence="1">
    <location>
        <begin position="59"/>
        <end position="79"/>
    </location>
</feature>
<feature type="transmembrane region" description="Helical" evidence="1">
    <location>
        <begin position="7"/>
        <end position="23"/>
    </location>
</feature>
<organism evidence="3 4">
    <name type="scientific">Sinobacterium caligoides</name>
    <dbReference type="NCBI Taxonomy" id="933926"/>
    <lineage>
        <taxon>Bacteria</taxon>
        <taxon>Pseudomonadati</taxon>
        <taxon>Pseudomonadota</taxon>
        <taxon>Gammaproteobacteria</taxon>
        <taxon>Cellvibrionales</taxon>
        <taxon>Spongiibacteraceae</taxon>
        <taxon>Sinobacterium</taxon>
    </lineage>
</organism>
<dbReference type="EMBL" id="RKHR01000004">
    <property type="protein sequence ID" value="ROS01706.1"/>
    <property type="molecule type" value="Genomic_DNA"/>
</dbReference>
<dbReference type="RefSeq" id="WP_123712468.1">
    <property type="nucleotide sequence ID" value="NZ_RKHR01000004.1"/>
</dbReference>
<feature type="transmembrane region" description="Helical" evidence="1">
    <location>
        <begin position="91"/>
        <end position="108"/>
    </location>
</feature>
<proteinExistence type="predicted"/>
<sequence>MIQVSLAMFLWGTVGMFTLWANMSMIDVAFYRCLLAVIPLAFFCYYRKELNLNWLTYKAAALVALSGVLLVANWLFLFWSFELASITLGNVSYYLQPIFLVLLGIVFFRNSVSGKQWLLIFASFIGVLMTAGLFSGKVSLSGGGDNVVMGLVFAIIAGVLYALVTIIAKPLKSIPATQLALWQLAVGAVILLPFVQDLSAPFNDDTTLVCILVIGIVHTAIAYVLYYQGIKKVSITMIAILSYIDPIVAVFTDVLFFNHQLDTVQIVGITLTLFSSYLIVRAPKPDEDIAVIGEQSKVYSTK</sequence>
<dbReference type="SUPFAM" id="SSF103481">
    <property type="entry name" value="Multidrug resistance efflux transporter EmrE"/>
    <property type="match status" value="2"/>
</dbReference>
<feature type="transmembrane region" description="Helical" evidence="1">
    <location>
        <begin position="147"/>
        <end position="167"/>
    </location>
</feature>
<feature type="transmembrane region" description="Helical" evidence="1">
    <location>
        <begin position="179"/>
        <end position="200"/>
    </location>
</feature>
<keyword evidence="1" id="KW-0472">Membrane</keyword>
<dbReference type="OrthoDB" id="9814238at2"/>
<feature type="domain" description="EamA" evidence="2">
    <location>
        <begin position="4"/>
        <end position="130"/>
    </location>
</feature>
<dbReference type="Gene3D" id="1.10.3730.20">
    <property type="match status" value="1"/>
</dbReference>
<feature type="transmembrane region" description="Helical" evidence="1">
    <location>
        <begin position="29"/>
        <end position="47"/>
    </location>
</feature>
<evidence type="ECO:0000313" key="4">
    <source>
        <dbReference type="Proteomes" id="UP000275394"/>
    </source>
</evidence>
<dbReference type="GO" id="GO:0016020">
    <property type="term" value="C:membrane"/>
    <property type="evidence" value="ECO:0007669"/>
    <property type="project" value="InterPro"/>
</dbReference>
<protein>
    <submittedName>
        <fullName evidence="3">RarD protein</fullName>
    </submittedName>
</protein>
<dbReference type="PANTHER" id="PTHR22911">
    <property type="entry name" value="ACYL-MALONYL CONDENSING ENZYME-RELATED"/>
    <property type="match status" value="1"/>
</dbReference>
<dbReference type="InterPro" id="IPR037185">
    <property type="entry name" value="EmrE-like"/>
</dbReference>
<dbReference type="Pfam" id="PF00892">
    <property type="entry name" value="EamA"/>
    <property type="match status" value="2"/>
</dbReference>
<feature type="domain" description="EamA" evidence="2">
    <location>
        <begin position="149"/>
        <end position="280"/>
    </location>
</feature>
<keyword evidence="4" id="KW-1185">Reference proteome</keyword>
<evidence type="ECO:0000259" key="2">
    <source>
        <dbReference type="Pfam" id="PF00892"/>
    </source>
</evidence>
<evidence type="ECO:0000256" key="1">
    <source>
        <dbReference type="SAM" id="Phobius"/>
    </source>
</evidence>